<keyword evidence="3" id="KW-0521">NADP</keyword>
<dbReference type="InterPro" id="IPR015590">
    <property type="entry name" value="Aldehyde_DH_dom"/>
</dbReference>
<evidence type="ECO:0000256" key="8">
    <source>
        <dbReference type="ARBA" id="ARBA00037921"/>
    </source>
</evidence>
<keyword evidence="4" id="KW-0630">Potassium</keyword>
<dbReference type="Gene3D" id="3.40.309.10">
    <property type="entry name" value="Aldehyde Dehydrogenase, Chain A, domain 2"/>
    <property type="match status" value="1"/>
</dbReference>
<keyword evidence="7" id="KW-0558">Oxidation</keyword>
<dbReference type="EC" id="1.2.1.8" evidence="12"/>
<evidence type="ECO:0000256" key="7">
    <source>
        <dbReference type="ARBA" id="ARBA00023097"/>
    </source>
</evidence>
<comment type="pathway">
    <text evidence="8">Amine and polyamine biosynthesis; betaine biosynthesis via choline pathway; betaine from betaine aldehyde: step 1/1.</text>
</comment>
<evidence type="ECO:0000256" key="5">
    <source>
        <dbReference type="ARBA" id="ARBA00023002"/>
    </source>
</evidence>
<dbReference type="InterPro" id="IPR016162">
    <property type="entry name" value="Ald_DH_N"/>
</dbReference>
<organism evidence="12 13">
    <name type="scientific">Shinella fusca</name>
    <dbReference type="NCBI Taxonomy" id="544480"/>
    <lineage>
        <taxon>Bacteria</taxon>
        <taxon>Pseudomonadati</taxon>
        <taxon>Pseudomonadota</taxon>
        <taxon>Alphaproteobacteria</taxon>
        <taxon>Hyphomicrobiales</taxon>
        <taxon>Rhizobiaceae</taxon>
        <taxon>Shinella</taxon>
    </lineage>
</organism>
<evidence type="ECO:0000256" key="4">
    <source>
        <dbReference type="ARBA" id="ARBA00022958"/>
    </source>
</evidence>
<keyword evidence="2" id="KW-0479">Metal-binding</keyword>
<dbReference type="InterPro" id="IPR016160">
    <property type="entry name" value="Ald_DH_CS_CYS"/>
</dbReference>
<gene>
    <name evidence="12" type="ORF">HNQ66_001793</name>
</gene>
<accession>A0A7W7YUB3</accession>
<dbReference type="PROSITE" id="PS00070">
    <property type="entry name" value="ALDEHYDE_DEHYDR_CYS"/>
    <property type="match status" value="1"/>
</dbReference>
<dbReference type="EMBL" id="JACHIK010000004">
    <property type="protein sequence ID" value="MBB5042397.1"/>
    <property type="molecule type" value="Genomic_DNA"/>
</dbReference>
<evidence type="ECO:0000313" key="13">
    <source>
        <dbReference type="Proteomes" id="UP000535406"/>
    </source>
</evidence>
<evidence type="ECO:0000256" key="6">
    <source>
        <dbReference type="ARBA" id="ARBA00023027"/>
    </source>
</evidence>
<dbReference type="InterPro" id="IPR016163">
    <property type="entry name" value="Ald_DH_C"/>
</dbReference>
<feature type="active site" evidence="9">
    <location>
        <position position="254"/>
    </location>
</feature>
<dbReference type="GO" id="GO:0046872">
    <property type="term" value="F:metal ion binding"/>
    <property type="evidence" value="ECO:0007669"/>
    <property type="project" value="UniProtKB-KW"/>
</dbReference>
<protein>
    <submittedName>
        <fullName evidence="12">Betaine-aldehyde dehydrogenase</fullName>
        <ecNumber evidence="12">1.2.1.8</ecNumber>
    </submittedName>
</protein>
<dbReference type="PROSITE" id="PS00687">
    <property type="entry name" value="ALDEHYDE_DEHYDR_GLU"/>
    <property type="match status" value="1"/>
</dbReference>
<evidence type="ECO:0000256" key="1">
    <source>
        <dbReference type="ARBA" id="ARBA00009986"/>
    </source>
</evidence>
<dbReference type="Proteomes" id="UP000535406">
    <property type="component" value="Unassembled WGS sequence"/>
</dbReference>
<keyword evidence="6" id="KW-0520">NAD</keyword>
<keyword evidence="13" id="KW-1185">Reference proteome</keyword>
<name>A0A7W7YUB3_9HYPH</name>
<evidence type="ECO:0000313" key="12">
    <source>
        <dbReference type="EMBL" id="MBB5042397.1"/>
    </source>
</evidence>
<keyword evidence="5 10" id="KW-0560">Oxidoreductase</keyword>
<reference evidence="12 13" key="1">
    <citation type="submission" date="2020-08" db="EMBL/GenBank/DDBJ databases">
        <title>Genomic Encyclopedia of Type Strains, Phase IV (KMG-IV): sequencing the most valuable type-strain genomes for metagenomic binning, comparative biology and taxonomic classification.</title>
        <authorList>
            <person name="Goeker M."/>
        </authorList>
    </citation>
    <scope>NUCLEOTIDE SEQUENCE [LARGE SCALE GENOMIC DNA]</scope>
    <source>
        <strain evidence="12 13">DSM 21319</strain>
    </source>
</reference>
<dbReference type="RefSeq" id="WP_184143204.1">
    <property type="nucleotide sequence ID" value="NZ_JACHIK010000004.1"/>
</dbReference>
<dbReference type="Pfam" id="PF00171">
    <property type="entry name" value="Aldedh"/>
    <property type="match status" value="1"/>
</dbReference>
<dbReference type="PANTHER" id="PTHR43860:SF2">
    <property type="entry name" value="BETAINE ALDEHYDE DEHYDROGENASE-RELATED"/>
    <property type="match status" value="1"/>
</dbReference>
<dbReference type="FunFam" id="3.40.605.10:FF:000007">
    <property type="entry name" value="NAD/NADP-dependent betaine aldehyde dehydrogenase"/>
    <property type="match status" value="1"/>
</dbReference>
<sequence length="481" mass="50242">MTNYDRDHTTFIDGVWETGLGGTVLEVADPSTGAVFARARTTSERQVECAAAAAARAFGPWARLSAGDRAGYLRGFARGLESRAAELEALQMVNSGKPRIEASIDLGDAIATFDYYADLIEERARSPHAETSLGGGSHRGRVRHEPIGPVGLIVPWNFPLVTSAWKIAPALAAGCTAVLKPSEATPLAELCYGDIAREIGLPAGVLNIVTGAAPVGKALTEARALRKISFTGSNAAGAKVMAAAATRGLPVSLELGGKSAIIVTEDADLDLAVECVAAGIFFNAGQVCSATSRLLVHEAVEAKLLEALVERVRGMAVGSPFAGRCDMGPLTTLAQLDKVNRYFAAADAGGCDCLAGGHRLDGPGYFAAPTIYRDVDVSSPIWTEEIFGPVLASRRFRNDDEAIALANASEFGLAGSIVAGDPARADRLAARMEAGHIWINTPQIVYPQSAWGGFKSSGIGRELGPWGLASYQGVKHITAAA</sequence>
<dbReference type="PANTHER" id="PTHR43860">
    <property type="entry name" value="BETAINE ALDEHYDE DEHYDROGENASE"/>
    <property type="match status" value="1"/>
</dbReference>
<evidence type="ECO:0000256" key="9">
    <source>
        <dbReference type="PROSITE-ProRule" id="PRU10007"/>
    </source>
</evidence>
<dbReference type="FunFam" id="3.40.309.10:FF:000012">
    <property type="entry name" value="Betaine aldehyde dehydrogenase"/>
    <property type="match status" value="1"/>
</dbReference>
<dbReference type="SUPFAM" id="SSF53720">
    <property type="entry name" value="ALDH-like"/>
    <property type="match status" value="1"/>
</dbReference>
<feature type="domain" description="Aldehyde dehydrogenase" evidence="11">
    <location>
        <begin position="23"/>
        <end position="477"/>
    </location>
</feature>
<evidence type="ECO:0000256" key="2">
    <source>
        <dbReference type="ARBA" id="ARBA00022723"/>
    </source>
</evidence>
<dbReference type="GO" id="GO:0008802">
    <property type="term" value="F:betaine-aldehyde dehydrogenase (NAD+) activity"/>
    <property type="evidence" value="ECO:0007669"/>
    <property type="project" value="UniProtKB-EC"/>
</dbReference>
<dbReference type="AlphaFoldDB" id="A0A7W7YUB3"/>
<evidence type="ECO:0000256" key="10">
    <source>
        <dbReference type="RuleBase" id="RU003345"/>
    </source>
</evidence>
<evidence type="ECO:0000256" key="3">
    <source>
        <dbReference type="ARBA" id="ARBA00022857"/>
    </source>
</evidence>
<dbReference type="InterPro" id="IPR016161">
    <property type="entry name" value="Ald_DH/histidinol_DH"/>
</dbReference>
<proteinExistence type="inferred from homology"/>
<evidence type="ECO:0000259" key="11">
    <source>
        <dbReference type="Pfam" id="PF00171"/>
    </source>
</evidence>
<dbReference type="Gene3D" id="3.40.605.10">
    <property type="entry name" value="Aldehyde Dehydrogenase, Chain A, domain 1"/>
    <property type="match status" value="1"/>
</dbReference>
<comment type="caution">
    <text evidence="12">The sequence shown here is derived from an EMBL/GenBank/DDBJ whole genome shotgun (WGS) entry which is preliminary data.</text>
</comment>
<dbReference type="InterPro" id="IPR029510">
    <property type="entry name" value="Ald_DH_CS_GLU"/>
</dbReference>
<comment type="similarity">
    <text evidence="1 10">Belongs to the aldehyde dehydrogenase family.</text>
</comment>